<dbReference type="PRINTS" id="PR00469">
    <property type="entry name" value="PNDRDTASEII"/>
</dbReference>
<evidence type="ECO:0000259" key="8">
    <source>
        <dbReference type="Pfam" id="PF07992"/>
    </source>
</evidence>
<evidence type="ECO:0000256" key="3">
    <source>
        <dbReference type="ARBA" id="ARBA00022827"/>
    </source>
</evidence>
<accession>A0ABX6P6V2</accession>
<proteinExistence type="inferred from homology"/>
<dbReference type="InterPro" id="IPR036188">
    <property type="entry name" value="FAD/NAD-bd_sf"/>
</dbReference>
<gene>
    <name evidence="9" type="ORF">HK414_18055</name>
</gene>
<dbReference type="SUPFAM" id="SSF51905">
    <property type="entry name" value="FAD/NAD(P)-binding domain"/>
    <property type="match status" value="1"/>
</dbReference>
<dbReference type="InterPro" id="IPR023753">
    <property type="entry name" value="FAD/NAD-binding_dom"/>
</dbReference>
<protein>
    <submittedName>
        <fullName evidence="9">FAD-dependent oxidoreductase</fullName>
    </submittedName>
</protein>
<dbReference type="InterPro" id="IPR008255">
    <property type="entry name" value="Pyr_nucl-diS_OxRdtase_2_AS"/>
</dbReference>
<dbReference type="PROSITE" id="PS00573">
    <property type="entry name" value="PYRIDINE_REDOX_2"/>
    <property type="match status" value="1"/>
</dbReference>
<evidence type="ECO:0000313" key="9">
    <source>
        <dbReference type="EMBL" id="QJW84831.1"/>
    </source>
</evidence>
<organism evidence="9 10">
    <name type="scientific">Ramlibacter terrae</name>
    <dbReference type="NCBI Taxonomy" id="2732511"/>
    <lineage>
        <taxon>Bacteria</taxon>
        <taxon>Pseudomonadati</taxon>
        <taxon>Pseudomonadota</taxon>
        <taxon>Betaproteobacteria</taxon>
        <taxon>Burkholderiales</taxon>
        <taxon>Comamonadaceae</taxon>
        <taxon>Ramlibacter</taxon>
    </lineage>
</organism>
<dbReference type="Gene3D" id="3.50.50.60">
    <property type="entry name" value="FAD/NAD(P)-binding domain"/>
    <property type="match status" value="2"/>
</dbReference>
<dbReference type="EMBL" id="CP053418">
    <property type="protein sequence ID" value="QJW84831.1"/>
    <property type="molecule type" value="Genomic_DNA"/>
</dbReference>
<keyword evidence="10" id="KW-1185">Reference proteome</keyword>
<dbReference type="Pfam" id="PF07992">
    <property type="entry name" value="Pyr_redox_2"/>
    <property type="match status" value="1"/>
</dbReference>
<evidence type="ECO:0000256" key="5">
    <source>
        <dbReference type="ARBA" id="ARBA00023157"/>
    </source>
</evidence>
<keyword evidence="5" id="KW-1015">Disulfide bond</keyword>
<feature type="region of interest" description="Disordered" evidence="7">
    <location>
        <begin position="286"/>
        <end position="305"/>
    </location>
</feature>
<feature type="domain" description="FAD/NAD(P)-binding" evidence="8">
    <location>
        <begin position="34"/>
        <end position="248"/>
    </location>
</feature>
<evidence type="ECO:0000256" key="6">
    <source>
        <dbReference type="ARBA" id="ARBA00023284"/>
    </source>
</evidence>
<evidence type="ECO:0000256" key="2">
    <source>
        <dbReference type="ARBA" id="ARBA00022630"/>
    </source>
</evidence>
<dbReference type="Proteomes" id="UP000500826">
    <property type="component" value="Chromosome"/>
</dbReference>
<keyword evidence="2" id="KW-0285">Flavoprotein</keyword>
<keyword evidence="3" id="KW-0274">FAD</keyword>
<reference evidence="9 10" key="1">
    <citation type="submission" date="2020-05" db="EMBL/GenBank/DDBJ databases">
        <title>Ramlibacter rhizophilus sp. nov., isolated from rhizosphere soil of national flower Mugunghwa from South Korea.</title>
        <authorList>
            <person name="Zheng-Fei Y."/>
            <person name="Huan T."/>
        </authorList>
    </citation>
    <scope>NUCLEOTIDE SEQUENCE [LARGE SCALE GENOMIC DNA]</scope>
    <source>
        <strain evidence="9 10">H242</strain>
    </source>
</reference>
<keyword evidence="6" id="KW-0676">Redox-active center</keyword>
<reference evidence="9 10" key="2">
    <citation type="submission" date="2020-05" db="EMBL/GenBank/DDBJ databases">
        <authorList>
            <person name="Khan S.A."/>
            <person name="Jeon C.O."/>
            <person name="Chun B.H."/>
        </authorList>
    </citation>
    <scope>NUCLEOTIDE SEQUENCE [LARGE SCALE GENOMIC DNA]</scope>
    <source>
        <strain evidence="9 10">H242</strain>
    </source>
</reference>
<evidence type="ECO:0000256" key="4">
    <source>
        <dbReference type="ARBA" id="ARBA00023002"/>
    </source>
</evidence>
<comment type="similarity">
    <text evidence="1">Belongs to the class-II pyridine nucleotide-disulfide oxidoreductase family.</text>
</comment>
<sequence>MMNVERIANMPGFAPGISGFELGPELQERAEAAGAECMLDTVQALVSGNARHVLRCEGGEVSAAAVLVAAGSLRRSLGVPGEEALAGRGVSHCASCDGPLFRGQPVCVVGGGDSGLGEALVLAAHAREVLVVFREDAPHAQTYLRDEVAAEPRIALCAATEVIGIVGDGAVTGVLLRERSGAERQVEAHGVFVYAGLQADTGFLGGALALDADGRIVADADFATSLPGVFAAGDILAGASYLLATAAEDGRAAARAAVRHPGRFPHQQGDKPCTSGKYLRRCSRSPCCRPRSARRPATSPFRTSP</sequence>
<evidence type="ECO:0000313" key="10">
    <source>
        <dbReference type="Proteomes" id="UP000500826"/>
    </source>
</evidence>
<dbReference type="PANTHER" id="PTHR48105">
    <property type="entry name" value="THIOREDOXIN REDUCTASE 1-RELATED-RELATED"/>
    <property type="match status" value="1"/>
</dbReference>
<keyword evidence="4" id="KW-0560">Oxidoreductase</keyword>
<dbReference type="InterPro" id="IPR050097">
    <property type="entry name" value="Ferredoxin-NADP_redctase_2"/>
</dbReference>
<evidence type="ECO:0000256" key="1">
    <source>
        <dbReference type="ARBA" id="ARBA00009333"/>
    </source>
</evidence>
<evidence type="ECO:0000256" key="7">
    <source>
        <dbReference type="SAM" id="MobiDB-lite"/>
    </source>
</evidence>
<name>A0ABX6P6V2_9BURK</name>
<dbReference type="PRINTS" id="PR00368">
    <property type="entry name" value="FADPNR"/>
</dbReference>